<dbReference type="EMBL" id="BAABCE010000038">
    <property type="protein sequence ID" value="GAA3595539.1"/>
    <property type="molecule type" value="Genomic_DNA"/>
</dbReference>
<evidence type="ECO:0000313" key="3">
    <source>
        <dbReference type="Proteomes" id="UP001500707"/>
    </source>
</evidence>
<dbReference type="InterPro" id="IPR002514">
    <property type="entry name" value="Transposase_8"/>
</dbReference>
<accession>A0ABP6Z119</accession>
<name>A0ABP6Z119_9ACTN</name>
<keyword evidence="3" id="KW-1185">Reference proteome</keyword>
<evidence type="ECO:0000256" key="1">
    <source>
        <dbReference type="SAM" id="Coils"/>
    </source>
</evidence>
<feature type="coiled-coil region" evidence="1">
    <location>
        <begin position="57"/>
        <end position="91"/>
    </location>
</feature>
<reference evidence="3" key="1">
    <citation type="journal article" date="2019" name="Int. J. Syst. Evol. Microbiol.">
        <title>The Global Catalogue of Microorganisms (GCM) 10K type strain sequencing project: providing services to taxonomists for standard genome sequencing and annotation.</title>
        <authorList>
            <consortium name="The Broad Institute Genomics Platform"/>
            <consortium name="The Broad Institute Genome Sequencing Center for Infectious Disease"/>
            <person name="Wu L."/>
            <person name="Ma J."/>
        </authorList>
    </citation>
    <scope>NUCLEOTIDE SEQUENCE [LARGE SCALE GENOMIC DNA]</scope>
    <source>
        <strain evidence="3">JCM 17656</strain>
    </source>
</reference>
<gene>
    <name evidence="2" type="ORF">GCM10022295_90930</name>
</gene>
<dbReference type="PANTHER" id="PTHR33215">
    <property type="entry name" value="PROTEIN DISTAL ANTENNA"/>
    <property type="match status" value="1"/>
</dbReference>
<protein>
    <submittedName>
        <fullName evidence="2">Transposase</fullName>
    </submittedName>
</protein>
<dbReference type="PANTHER" id="PTHR33215:SF13">
    <property type="entry name" value="PROTEIN DISTAL ANTENNA"/>
    <property type="match status" value="1"/>
</dbReference>
<keyword evidence="1" id="KW-0175">Coiled coil</keyword>
<dbReference type="InterPro" id="IPR051839">
    <property type="entry name" value="RD_transcriptional_regulator"/>
</dbReference>
<proteinExistence type="predicted"/>
<dbReference type="Proteomes" id="UP001500707">
    <property type="component" value="Unassembled WGS sequence"/>
</dbReference>
<sequence>MSKKSNTSERYTAEFKRDAVALVHSSGKTLTEVAREIGVIPEGLRNWVNQDRVDWGLGAAGALISDEKEELRRLRRENREKQQTIEVLKKAAAFFAE</sequence>
<comment type="caution">
    <text evidence="2">The sequence shown here is derived from an EMBL/GenBank/DDBJ whole genome shotgun (WGS) entry which is preliminary data.</text>
</comment>
<evidence type="ECO:0000313" key="2">
    <source>
        <dbReference type="EMBL" id="GAA3595539.1"/>
    </source>
</evidence>
<dbReference type="Pfam" id="PF01527">
    <property type="entry name" value="HTH_Tnp_1"/>
    <property type="match status" value="1"/>
</dbReference>
<dbReference type="RefSeq" id="WP_346186743.1">
    <property type="nucleotide sequence ID" value="NZ_BAABCE010000038.1"/>
</dbReference>
<organism evidence="2 3">
    <name type="scientific">Streptomyces osmaniensis</name>
    <dbReference type="NCBI Taxonomy" id="593134"/>
    <lineage>
        <taxon>Bacteria</taxon>
        <taxon>Bacillati</taxon>
        <taxon>Actinomycetota</taxon>
        <taxon>Actinomycetes</taxon>
        <taxon>Kitasatosporales</taxon>
        <taxon>Streptomycetaceae</taxon>
        <taxon>Streptomyces</taxon>
    </lineage>
</organism>